<feature type="compositionally biased region" description="Acidic residues" evidence="1">
    <location>
        <begin position="69"/>
        <end position="81"/>
    </location>
</feature>
<name>A0A858RLV8_9BACT</name>
<gene>
    <name evidence="4" type="ORF">HHL09_15685</name>
</gene>
<evidence type="ECO:0000256" key="1">
    <source>
        <dbReference type="SAM" id="MobiDB-lite"/>
    </source>
</evidence>
<keyword evidence="2" id="KW-0732">Signal</keyword>
<feature type="compositionally biased region" description="Low complexity" evidence="1">
    <location>
        <begin position="175"/>
        <end position="187"/>
    </location>
</feature>
<feature type="region of interest" description="Disordered" evidence="1">
    <location>
        <begin position="64"/>
        <end position="187"/>
    </location>
</feature>
<protein>
    <recommendedName>
        <fullName evidence="3">EF-hand domain-containing protein</fullName>
    </recommendedName>
</protein>
<sequence length="187" mass="19261">MNTTTITFAAALLAAIACQAQEERQGPPEGGHPPHPPMPLIQTLDSDRDHKISAAEIAASGEALKALDENGDGELTLDELLPEPPEGAPPPPHGPAGSPPPLRAGPPPTEGADQEGRPPHRPLPPVIATLDTDRDGKVSASEIQTAPEGLAKLDKNGDGELTPRELQPQGPPHGHGPAQPPQANKGP</sequence>
<keyword evidence="5" id="KW-1185">Reference proteome</keyword>
<organism evidence="4 5">
    <name type="scientific">Luteolibacter luteus</name>
    <dbReference type="NCBI Taxonomy" id="2728835"/>
    <lineage>
        <taxon>Bacteria</taxon>
        <taxon>Pseudomonadati</taxon>
        <taxon>Verrucomicrobiota</taxon>
        <taxon>Verrucomicrobiia</taxon>
        <taxon>Verrucomicrobiales</taxon>
        <taxon>Verrucomicrobiaceae</taxon>
        <taxon>Luteolibacter</taxon>
    </lineage>
</organism>
<feature type="compositionally biased region" description="Basic and acidic residues" evidence="1">
    <location>
        <begin position="151"/>
        <end position="163"/>
    </location>
</feature>
<feature type="chain" id="PRO_5033005625" description="EF-hand domain-containing protein" evidence="2">
    <location>
        <begin position="21"/>
        <end position="187"/>
    </location>
</feature>
<dbReference type="AlphaFoldDB" id="A0A858RLV8"/>
<dbReference type="EMBL" id="CP051774">
    <property type="protein sequence ID" value="QJE97170.1"/>
    <property type="molecule type" value="Genomic_DNA"/>
</dbReference>
<feature type="compositionally biased region" description="Pro residues" evidence="1">
    <location>
        <begin position="82"/>
        <end position="109"/>
    </location>
</feature>
<feature type="region of interest" description="Disordered" evidence="1">
    <location>
        <begin position="19"/>
        <end position="50"/>
    </location>
</feature>
<evidence type="ECO:0000256" key="2">
    <source>
        <dbReference type="SAM" id="SignalP"/>
    </source>
</evidence>
<accession>A0A858RLV8</accession>
<dbReference type="PROSITE" id="PS50222">
    <property type="entry name" value="EF_HAND_2"/>
    <property type="match status" value="1"/>
</dbReference>
<reference evidence="4 5" key="1">
    <citation type="submission" date="2020-04" db="EMBL/GenBank/DDBJ databases">
        <title>Luteolibacter sp. G-1-1-1 isolated from soil.</title>
        <authorList>
            <person name="Dahal R.H."/>
        </authorList>
    </citation>
    <scope>NUCLEOTIDE SEQUENCE [LARGE SCALE GENOMIC DNA]</scope>
    <source>
        <strain evidence="4 5">G-1-1-1</strain>
    </source>
</reference>
<dbReference type="InterPro" id="IPR018247">
    <property type="entry name" value="EF_Hand_1_Ca_BS"/>
</dbReference>
<dbReference type="Proteomes" id="UP000501812">
    <property type="component" value="Chromosome"/>
</dbReference>
<feature type="signal peptide" evidence="2">
    <location>
        <begin position="1"/>
        <end position="20"/>
    </location>
</feature>
<feature type="domain" description="EF-hand" evidence="3">
    <location>
        <begin position="126"/>
        <end position="153"/>
    </location>
</feature>
<evidence type="ECO:0000313" key="4">
    <source>
        <dbReference type="EMBL" id="QJE97170.1"/>
    </source>
</evidence>
<proteinExistence type="predicted"/>
<dbReference type="InterPro" id="IPR002048">
    <property type="entry name" value="EF_hand_dom"/>
</dbReference>
<dbReference type="GO" id="GO:0005509">
    <property type="term" value="F:calcium ion binding"/>
    <property type="evidence" value="ECO:0007669"/>
    <property type="project" value="InterPro"/>
</dbReference>
<dbReference type="KEGG" id="luo:HHL09_15685"/>
<dbReference type="Pfam" id="PF13202">
    <property type="entry name" value="EF-hand_5"/>
    <property type="match status" value="3"/>
</dbReference>
<feature type="compositionally biased region" description="Pro residues" evidence="1">
    <location>
        <begin position="30"/>
        <end position="39"/>
    </location>
</feature>
<evidence type="ECO:0000313" key="5">
    <source>
        <dbReference type="Proteomes" id="UP000501812"/>
    </source>
</evidence>
<dbReference type="Gene3D" id="1.10.238.10">
    <property type="entry name" value="EF-hand"/>
    <property type="match status" value="2"/>
</dbReference>
<dbReference type="PROSITE" id="PS00018">
    <property type="entry name" value="EF_HAND_1"/>
    <property type="match status" value="3"/>
</dbReference>
<dbReference type="RefSeq" id="WP_169455570.1">
    <property type="nucleotide sequence ID" value="NZ_CP051774.1"/>
</dbReference>
<evidence type="ECO:0000259" key="3">
    <source>
        <dbReference type="PROSITE" id="PS50222"/>
    </source>
</evidence>